<comment type="caution">
    <text evidence="1">The sequence shown here is derived from an EMBL/GenBank/DDBJ whole genome shotgun (WGS) entry which is preliminary data.</text>
</comment>
<evidence type="ECO:0000313" key="2">
    <source>
        <dbReference type="Proteomes" id="UP000178681"/>
    </source>
</evidence>
<dbReference type="Proteomes" id="UP000178681">
    <property type="component" value="Unassembled WGS sequence"/>
</dbReference>
<reference evidence="1 2" key="1">
    <citation type="journal article" date="2016" name="Nat. Commun.">
        <title>Thousands of microbial genomes shed light on interconnected biogeochemical processes in an aquifer system.</title>
        <authorList>
            <person name="Anantharaman K."/>
            <person name="Brown C.T."/>
            <person name="Hug L.A."/>
            <person name="Sharon I."/>
            <person name="Castelle C.J."/>
            <person name="Probst A.J."/>
            <person name="Thomas B.C."/>
            <person name="Singh A."/>
            <person name="Wilkins M.J."/>
            <person name="Karaoz U."/>
            <person name="Brodie E.L."/>
            <person name="Williams K.H."/>
            <person name="Hubbard S.S."/>
            <person name="Banfield J.F."/>
        </authorList>
    </citation>
    <scope>NUCLEOTIDE SEQUENCE [LARGE SCALE GENOMIC DNA]</scope>
</reference>
<organism evidence="1 2">
    <name type="scientific">Candidatus Gottesmanbacteria bacterium RIFCSPHIGHO2_01_FULL_42_12</name>
    <dbReference type="NCBI Taxonomy" id="1798377"/>
    <lineage>
        <taxon>Bacteria</taxon>
        <taxon>Candidatus Gottesmaniibacteriota</taxon>
    </lineage>
</organism>
<name>A0A1F5Z5H1_9BACT</name>
<protein>
    <submittedName>
        <fullName evidence="1">Uncharacterized protein</fullName>
    </submittedName>
</protein>
<accession>A0A1F5Z5H1</accession>
<gene>
    <name evidence="1" type="ORF">A2872_01880</name>
</gene>
<proteinExistence type="predicted"/>
<evidence type="ECO:0000313" key="1">
    <source>
        <dbReference type="EMBL" id="OGG07689.1"/>
    </source>
</evidence>
<dbReference type="EMBL" id="MFJG01000003">
    <property type="protein sequence ID" value="OGG07689.1"/>
    <property type="molecule type" value="Genomic_DNA"/>
</dbReference>
<dbReference type="AlphaFoldDB" id="A0A1F5Z5H1"/>
<sequence length="108" mass="11437">MQSESLPQELSQLFGDSVGVKVGLGWEQRVFTSSLVSTHQLASAGSGIRHLGLPIKQHGLRVHPTVSGGIIEISAARLVKRVPLITRASPAEIPATVARRNRAAIIGV</sequence>